<evidence type="ECO:0000256" key="9">
    <source>
        <dbReference type="ARBA" id="ARBA00031501"/>
    </source>
</evidence>
<evidence type="ECO:0000256" key="2">
    <source>
        <dbReference type="ARBA" id="ARBA00005684"/>
    </source>
</evidence>
<sequence>MAAMTQLDPVLAELAGRLGVATEYDDWVGTRVQVAESTLVAVLSALGVDADTVEARVNSAFELDRRHWQLRLPPTTVAQTGAAAKVWAHVPHGSPARVWVRCEDGAERRDVRQLENYTPPFDLDGTLIGEASFALPTDLPPGYHRLLLCSDADGNPWEADAALIITPAWLGLPERLGAHRLWGLATQLYSVRSKASWGTGDLTDLTDLAVWSAARHGAGFLLVNPLHAAEPVAPMEPSPYLPTSRTFANPLYLRVEAIPEYSRLGKRGIVRRLRDDVRRRDRKRGLIDRDAAWAAKREALQQVFHIKLRAGRQVAFAAYRERMGSALNDFAVWCAIAEKFGNDWRRWPAGLRHPRSHKVAKFADKNKRAVAFHRWLQWQLDEQLAGVQSAARQSGMALGLMTDLAVGVHPFGADAWALQDVFASGVNVGAPPDEFNQLGQDWSQPPWRPDRLAEQEYRPLRAVLAAALRHAGGVRIDHIIGLFRLWWIPTGAEPTAGTYVHYDHDAMIGIAMLEASRVDAVIVGEDLGVVQPWVRDYLRARGVLGTSILWFEHDQWQGGAPLRAEYWREYCLSAVTTHDLPPTAGYLAGDHVRLRESLGLLTRSVEEELAADEADRSAWLAELRRVGLLPEAPEPDSEPGEEPGDEDVAGPRARGTTPLAEPGEEEIITALYRYLARTPSRLLALALPDAVGDRRTQNQPGTCDEYPNWRMPLSTPDGRPMLLEDLFRDPRAAALCEVLDAATRSGSPAPGSDPSGGPSAGS</sequence>
<dbReference type="GO" id="GO:0004134">
    <property type="term" value="F:4-alpha-glucanotransferase activity"/>
    <property type="evidence" value="ECO:0007669"/>
    <property type="project" value="UniProtKB-EC"/>
</dbReference>
<dbReference type="SUPFAM" id="SSF51445">
    <property type="entry name" value="(Trans)glycosidases"/>
    <property type="match status" value="1"/>
</dbReference>
<feature type="compositionally biased region" description="Low complexity" evidence="11">
    <location>
        <begin position="745"/>
        <end position="762"/>
    </location>
</feature>
<dbReference type="Pfam" id="PF21226">
    <property type="entry name" value="MalQ_N"/>
    <property type="match status" value="1"/>
</dbReference>
<evidence type="ECO:0000256" key="6">
    <source>
        <dbReference type="ARBA" id="ARBA00022679"/>
    </source>
</evidence>
<evidence type="ECO:0000313" key="13">
    <source>
        <dbReference type="EMBL" id="ORA73826.1"/>
    </source>
</evidence>
<organism evidence="13 14">
    <name type="scientific">Mycolicibacterium insubricum</name>
    <dbReference type="NCBI Taxonomy" id="444597"/>
    <lineage>
        <taxon>Bacteria</taxon>
        <taxon>Bacillati</taxon>
        <taxon>Actinomycetota</taxon>
        <taxon>Actinomycetes</taxon>
        <taxon>Mycobacteriales</taxon>
        <taxon>Mycobacteriaceae</taxon>
        <taxon>Mycolicibacterium</taxon>
    </lineage>
</organism>
<evidence type="ECO:0000256" key="8">
    <source>
        <dbReference type="ARBA" id="ARBA00031423"/>
    </source>
</evidence>
<dbReference type="Proteomes" id="UP000192801">
    <property type="component" value="Unassembled WGS sequence"/>
</dbReference>
<evidence type="ECO:0000256" key="11">
    <source>
        <dbReference type="SAM" id="MobiDB-lite"/>
    </source>
</evidence>
<evidence type="ECO:0000256" key="3">
    <source>
        <dbReference type="ARBA" id="ARBA00012560"/>
    </source>
</evidence>
<dbReference type="InterPro" id="IPR003385">
    <property type="entry name" value="Glyco_hydro_77"/>
</dbReference>
<evidence type="ECO:0000256" key="1">
    <source>
        <dbReference type="ARBA" id="ARBA00000439"/>
    </source>
</evidence>
<keyword evidence="14" id="KW-1185">Reference proteome</keyword>
<keyword evidence="5 10" id="KW-0328">Glycosyltransferase</keyword>
<dbReference type="AlphaFoldDB" id="A0A1X0DN65"/>
<dbReference type="EC" id="2.4.1.25" evidence="3 10"/>
<evidence type="ECO:0000256" key="7">
    <source>
        <dbReference type="ARBA" id="ARBA00023277"/>
    </source>
</evidence>
<dbReference type="Gene3D" id="3.20.20.80">
    <property type="entry name" value="Glycosidases"/>
    <property type="match status" value="1"/>
</dbReference>
<dbReference type="GO" id="GO:0005975">
    <property type="term" value="P:carbohydrate metabolic process"/>
    <property type="evidence" value="ECO:0007669"/>
    <property type="project" value="InterPro"/>
</dbReference>
<accession>A0A1X0DN65</accession>
<dbReference type="PANTHER" id="PTHR32438">
    <property type="entry name" value="4-ALPHA-GLUCANOTRANSFERASE DPE1, CHLOROPLASTIC/AMYLOPLASTIC"/>
    <property type="match status" value="1"/>
</dbReference>
<evidence type="ECO:0000259" key="12">
    <source>
        <dbReference type="Pfam" id="PF21226"/>
    </source>
</evidence>
<evidence type="ECO:0000256" key="4">
    <source>
        <dbReference type="ARBA" id="ARBA00020295"/>
    </source>
</evidence>
<dbReference type="InterPro" id="IPR048458">
    <property type="entry name" value="MalQ_N"/>
</dbReference>
<dbReference type="InterPro" id="IPR017853">
    <property type="entry name" value="GH"/>
</dbReference>
<dbReference type="STRING" id="444597.BST26_01240"/>
<name>A0A1X0DN65_9MYCO</name>
<feature type="compositionally biased region" description="Acidic residues" evidence="11">
    <location>
        <begin position="633"/>
        <end position="648"/>
    </location>
</feature>
<evidence type="ECO:0000256" key="5">
    <source>
        <dbReference type="ARBA" id="ARBA00022676"/>
    </source>
</evidence>
<dbReference type="PANTHER" id="PTHR32438:SF5">
    <property type="entry name" value="4-ALPHA-GLUCANOTRANSFERASE DPE1, CHLOROPLASTIC_AMYLOPLASTIC"/>
    <property type="match status" value="1"/>
</dbReference>
<feature type="region of interest" description="Disordered" evidence="11">
    <location>
        <begin position="742"/>
        <end position="762"/>
    </location>
</feature>
<comment type="similarity">
    <text evidence="2 10">Belongs to the disproportionating enzyme family.</text>
</comment>
<keyword evidence="7 10" id="KW-0119">Carbohydrate metabolism</keyword>
<protein>
    <recommendedName>
        <fullName evidence="4 10">4-alpha-glucanotransferase</fullName>
        <ecNumber evidence="3 10">2.4.1.25</ecNumber>
    </recommendedName>
    <alternativeName>
        <fullName evidence="8 10">Amylomaltase</fullName>
    </alternativeName>
    <alternativeName>
        <fullName evidence="9 10">Disproportionating enzyme</fullName>
    </alternativeName>
</protein>
<gene>
    <name evidence="13" type="ORF">BST26_01240</name>
</gene>
<reference evidence="13 14" key="1">
    <citation type="submission" date="2016-12" db="EMBL/GenBank/DDBJ databases">
        <title>The new phylogeny of genus Mycobacterium.</title>
        <authorList>
            <person name="Tortoli E."/>
            <person name="Trovato A."/>
            <person name="Cirillo D.M."/>
        </authorList>
    </citation>
    <scope>NUCLEOTIDE SEQUENCE [LARGE SCALE GENOMIC DNA]</scope>
    <source>
        <strain evidence="13 14">DSM 45130</strain>
    </source>
</reference>
<comment type="catalytic activity">
    <reaction evidence="1 10">
        <text>Transfers a segment of a (1-&gt;4)-alpha-D-glucan to a new position in an acceptor, which may be glucose or a (1-&gt;4)-alpha-D-glucan.</text>
        <dbReference type="EC" id="2.4.1.25"/>
    </reaction>
</comment>
<feature type="region of interest" description="Disordered" evidence="11">
    <location>
        <begin position="629"/>
        <end position="662"/>
    </location>
</feature>
<dbReference type="EMBL" id="MVHS01000002">
    <property type="protein sequence ID" value="ORA73826.1"/>
    <property type="molecule type" value="Genomic_DNA"/>
</dbReference>
<evidence type="ECO:0000313" key="14">
    <source>
        <dbReference type="Proteomes" id="UP000192801"/>
    </source>
</evidence>
<feature type="domain" description="MalQ N-terminal beta-sandwich" evidence="12">
    <location>
        <begin position="72"/>
        <end position="167"/>
    </location>
</feature>
<comment type="caution">
    <text evidence="13">The sequence shown here is derived from an EMBL/GenBank/DDBJ whole genome shotgun (WGS) entry which is preliminary data.</text>
</comment>
<dbReference type="NCBIfam" id="TIGR00217">
    <property type="entry name" value="malQ"/>
    <property type="match status" value="1"/>
</dbReference>
<proteinExistence type="inferred from homology"/>
<dbReference type="Pfam" id="PF02446">
    <property type="entry name" value="Glyco_hydro_77"/>
    <property type="match status" value="1"/>
</dbReference>
<keyword evidence="6 10" id="KW-0808">Transferase</keyword>
<evidence type="ECO:0000256" key="10">
    <source>
        <dbReference type="RuleBase" id="RU361207"/>
    </source>
</evidence>